<dbReference type="RefSeq" id="WP_008942665.1">
    <property type="nucleotide sequence ID" value="NZ_RBIG01000001.1"/>
</dbReference>
<comment type="caution">
    <text evidence="1">The sequence shown here is derived from an EMBL/GenBank/DDBJ whole genome shotgun (WGS) entry which is preliminary data.</text>
</comment>
<accession>A0A420WNZ2</accession>
<gene>
    <name evidence="1" type="ORF">BCL74_0354</name>
</gene>
<dbReference type="EMBL" id="RBIG01000001">
    <property type="protein sequence ID" value="RKQ72586.1"/>
    <property type="molecule type" value="Genomic_DNA"/>
</dbReference>
<reference evidence="1 2" key="1">
    <citation type="submission" date="2018-10" db="EMBL/GenBank/DDBJ databases">
        <title>Comparative analysis of microorganisms from saline springs in Andes Mountain Range, Colombia.</title>
        <authorList>
            <person name="Rubin E."/>
        </authorList>
    </citation>
    <scope>NUCLEOTIDE SEQUENCE [LARGE SCALE GENOMIC DNA]</scope>
    <source>
        <strain evidence="1 2">USBA 36</strain>
    </source>
</reference>
<evidence type="ECO:0000313" key="1">
    <source>
        <dbReference type="EMBL" id="RKQ72586.1"/>
    </source>
</evidence>
<dbReference type="Proteomes" id="UP000277424">
    <property type="component" value="Unassembled WGS sequence"/>
</dbReference>
<protein>
    <submittedName>
        <fullName evidence="1">Uncharacterized protein</fullName>
    </submittedName>
</protein>
<organism evidence="1 2">
    <name type="scientific">Oceanibaculum indicum</name>
    <dbReference type="NCBI Taxonomy" id="526216"/>
    <lineage>
        <taxon>Bacteria</taxon>
        <taxon>Pseudomonadati</taxon>
        <taxon>Pseudomonadota</taxon>
        <taxon>Alphaproteobacteria</taxon>
        <taxon>Rhodospirillales</taxon>
        <taxon>Oceanibaculaceae</taxon>
        <taxon>Oceanibaculum</taxon>
    </lineage>
</organism>
<proteinExistence type="predicted"/>
<evidence type="ECO:0000313" key="2">
    <source>
        <dbReference type="Proteomes" id="UP000277424"/>
    </source>
</evidence>
<sequence length="118" mass="13476">MALKKISMELARSAEFPNGSGDHRYEITAPLAADGHLDAEAYKQHKTDCRIVRFWPLEPIRQGLLIHTRKGWAFSYEKGEEDDETLYKLDRHLFKPGEYVTVTEPDGDSHTFKVVSVA</sequence>
<dbReference type="AlphaFoldDB" id="A0A420WNZ2"/>
<name>A0A420WNZ2_9PROT</name>